<evidence type="ECO:0000313" key="2">
    <source>
        <dbReference type="EMBL" id="PIR86945.1"/>
    </source>
</evidence>
<comment type="caution">
    <text evidence="2">The sequence shown here is derived from an EMBL/GenBank/DDBJ whole genome shotgun (WGS) entry which is preliminary data.</text>
</comment>
<evidence type="ECO:0000313" key="3">
    <source>
        <dbReference type="Proteomes" id="UP000229526"/>
    </source>
</evidence>
<protein>
    <submittedName>
        <fullName evidence="2">Uncharacterized protein</fullName>
    </submittedName>
</protein>
<name>A0A2H0UME8_9BACT</name>
<keyword evidence="1" id="KW-1133">Transmembrane helix</keyword>
<gene>
    <name evidence="2" type="ORF">COU11_02940</name>
</gene>
<feature type="transmembrane region" description="Helical" evidence="1">
    <location>
        <begin position="184"/>
        <end position="210"/>
    </location>
</feature>
<dbReference type="EMBL" id="PFBD01000022">
    <property type="protein sequence ID" value="PIR86945.1"/>
    <property type="molecule type" value="Genomic_DNA"/>
</dbReference>
<feature type="transmembrane region" description="Helical" evidence="1">
    <location>
        <begin position="79"/>
        <end position="101"/>
    </location>
</feature>
<keyword evidence="1" id="KW-0472">Membrane</keyword>
<organism evidence="2 3">
    <name type="scientific">Candidatus Harrisonbacteria bacterium CG10_big_fil_rev_8_21_14_0_10_49_15</name>
    <dbReference type="NCBI Taxonomy" id="1974587"/>
    <lineage>
        <taxon>Bacteria</taxon>
        <taxon>Candidatus Harrisoniibacteriota</taxon>
    </lineage>
</organism>
<feature type="transmembrane region" description="Helical" evidence="1">
    <location>
        <begin position="113"/>
        <end position="132"/>
    </location>
</feature>
<dbReference type="Proteomes" id="UP000229526">
    <property type="component" value="Unassembled WGS sequence"/>
</dbReference>
<feature type="transmembrane region" description="Helical" evidence="1">
    <location>
        <begin position="30"/>
        <end position="48"/>
    </location>
</feature>
<sequence>MLYRIMVSCFIGATVGSAVALQFQPEVFSLAVILGMAVGAAVGWGVFVSPKLPAAMKTAWTDVVGWRPFWPWWRAMGRAGLYLSLMSYMFIGAPCLGERFFTPDKATTPASLAVFLSVAFAACLFLLALVFSDGFKHYKRHRYVDLERLRSNELRSRRGWLIALGSVGAFSIVSFLAYQPTVRSILIGVGMLFGALVVLGIALGIACKVVPWLWKRRMVPVIFSVTVFKLVHCRLALLVAVSSAIGVLIGAHSGQPLLGGVIGALWGAIDYEIVSKRWLKLVPARGA</sequence>
<dbReference type="AlphaFoldDB" id="A0A2H0UME8"/>
<evidence type="ECO:0000256" key="1">
    <source>
        <dbReference type="SAM" id="Phobius"/>
    </source>
</evidence>
<keyword evidence="1" id="KW-0812">Transmembrane</keyword>
<proteinExistence type="predicted"/>
<accession>A0A2H0UME8</accession>
<reference evidence="3" key="1">
    <citation type="submission" date="2017-09" db="EMBL/GenBank/DDBJ databases">
        <title>Depth-based differentiation of microbial function through sediment-hosted aquifers and enrichment of novel symbionts in the deep terrestrial subsurface.</title>
        <authorList>
            <person name="Probst A.J."/>
            <person name="Ladd B."/>
            <person name="Jarett J.K."/>
            <person name="Geller-Mcgrath D.E."/>
            <person name="Sieber C.M.K."/>
            <person name="Emerson J.B."/>
            <person name="Anantharaman K."/>
            <person name="Thomas B.C."/>
            <person name="Malmstrom R."/>
            <person name="Stieglmeier M."/>
            <person name="Klingl A."/>
            <person name="Woyke T."/>
            <person name="Ryan C.M."/>
            <person name="Banfield J.F."/>
        </authorList>
    </citation>
    <scope>NUCLEOTIDE SEQUENCE [LARGE SCALE GENOMIC DNA]</scope>
</reference>
<feature type="transmembrane region" description="Helical" evidence="1">
    <location>
        <begin position="159"/>
        <end position="178"/>
    </location>
</feature>